<keyword evidence="1" id="KW-0472">Membrane</keyword>
<organism evidence="2 3">
    <name type="scientific">Halalkalibacter akibai (strain ATCC 43226 / DSM 21942 / CIP 109018 / JCM 9157 / 1139)</name>
    <name type="common">Bacillus akibai</name>
    <dbReference type="NCBI Taxonomy" id="1236973"/>
    <lineage>
        <taxon>Bacteria</taxon>
        <taxon>Bacillati</taxon>
        <taxon>Bacillota</taxon>
        <taxon>Bacilli</taxon>
        <taxon>Bacillales</taxon>
        <taxon>Bacillaceae</taxon>
        <taxon>Halalkalibacter</taxon>
    </lineage>
</organism>
<dbReference type="eggNOG" id="ENOG502ZK1N">
    <property type="taxonomic scope" value="Bacteria"/>
</dbReference>
<dbReference type="EMBL" id="BAUV01000005">
    <property type="protein sequence ID" value="GAE34023.1"/>
    <property type="molecule type" value="Genomic_DNA"/>
</dbReference>
<gene>
    <name evidence="2" type="ORF">JCM9157_1053</name>
</gene>
<keyword evidence="1" id="KW-1133">Transmembrane helix</keyword>
<accession>W4QQV5</accession>
<keyword evidence="1" id="KW-0812">Transmembrane</keyword>
<feature type="transmembrane region" description="Helical" evidence="1">
    <location>
        <begin position="45"/>
        <end position="65"/>
    </location>
</feature>
<evidence type="ECO:0000256" key="1">
    <source>
        <dbReference type="SAM" id="Phobius"/>
    </source>
</evidence>
<dbReference type="Pfam" id="PF17428">
    <property type="entry name" value="DUF5412"/>
    <property type="match status" value="1"/>
</dbReference>
<evidence type="ECO:0000313" key="3">
    <source>
        <dbReference type="Proteomes" id="UP000018896"/>
    </source>
</evidence>
<keyword evidence="3" id="KW-1185">Reference proteome</keyword>
<reference evidence="2 3" key="1">
    <citation type="journal article" date="2014" name="Genome Announc.">
        <title>Draft Genome Sequences of Three Alkaliphilic Bacillus Strains, Bacillus wakoensis JCM 9140T, Bacillus akibai JCM 9157T, and Bacillus hemicellulosilyticus JCM 9152T.</title>
        <authorList>
            <person name="Yuki M."/>
            <person name="Oshima K."/>
            <person name="Suda W."/>
            <person name="Oshida Y."/>
            <person name="Kitamura K."/>
            <person name="Iida T."/>
            <person name="Hattori M."/>
            <person name="Ohkuma M."/>
        </authorList>
    </citation>
    <scope>NUCLEOTIDE SEQUENCE [LARGE SCALE GENOMIC DNA]</scope>
    <source>
        <strain evidence="2 3">JCM 9157</strain>
    </source>
</reference>
<proteinExistence type="predicted"/>
<sequence length="195" mass="22616">MEVVIIPYLNLFGLLILFSTVVLFFIFSIKLLIYLINKKQFPKKLMIASFVGITLLGIFTAYTIYCFTFQTADGEFYKGPVTSPTEEYTANAYYMTYGGAAGGVNVWVEIINNLTEQEAKIVYYSDAKSKFSMRWQDDKTLYIENEELENLDENKSIELNVEKEIYHDQGLACRSWLMKDQYESCFSREYVKKGI</sequence>
<protein>
    <submittedName>
        <fullName evidence="2">Uncharacterized protein</fullName>
    </submittedName>
</protein>
<feature type="transmembrane region" description="Helical" evidence="1">
    <location>
        <begin position="12"/>
        <end position="33"/>
    </location>
</feature>
<dbReference type="AlphaFoldDB" id="W4QQV5"/>
<dbReference type="InterPro" id="IPR035406">
    <property type="entry name" value="DUF5412"/>
</dbReference>
<comment type="caution">
    <text evidence="2">The sequence shown here is derived from an EMBL/GenBank/DDBJ whole genome shotgun (WGS) entry which is preliminary data.</text>
</comment>
<dbReference type="STRING" id="1236973.JCM9157_1053"/>
<evidence type="ECO:0000313" key="2">
    <source>
        <dbReference type="EMBL" id="GAE34023.1"/>
    </source>
</evidence>
<dbReference type="Proteomes" id="UP000018896">
    <property type="component" value="Unassembled WGS sequence"/>
</dbReference>
<name>W4QQV5_HALA3</name>